<feature type="transmembrane region" description="Helical" evidence="1">
    <location>
        <begin position="61"/>
        <end position="82"/>
    </location>
</feature>
<gene>
    <name evidence="2" type="ORF">CHR53_03325</name>
</gene>
<sequence>MSLTKVSLREIIKQQYAYKLKAYSQVFMSLVIIQVFAILFSQGGSAMMGSSGGLIDLELRYYSSDVVIAFTLLWGFITAILITTKAYRNDDFIFVTNRLTSNLSNMLFLLTASVIGAITALMSSFIVKIIIVLFKSEVFINGTASAAGGFDLIIGFFATLLYIFLVSALGYFVGTLIQLSRVFAFVLPVLFVGGLILDGMIGQAGIVAGMFTFFFLEEVFIFFIVKSLITAGLLFTGAFILSNRMEVKS</sequence>
<dbReference type="EMBL" id="CP022572">
    <property type="protein sequence ID" value="AZU60374.1"/>
    <property type="molecule type" value="Genomic_DNA"/>
</dbReference>
<protein>
    <submittedName>
        <fullName evidence="2">Uncharacterized protein</fullName>
    </submittedName>
</protein>
<organism evidence="2 3">
    <name type="scientific">Neobacillus mesonae</name>
    <dbReference type="NCBI Taxonomy" id="1193713"/>
    <lineage>
        <taxon>Bacteria</taxon>
        <taxon>Bacillati</taxon>
        <taxon>Bacillota</taxon>
        <taxon>Bacilli</taxon>
        <taxon>Bacillales</taxon>
        <taxon>Bacillaceae</taxon>
        <taxon>Neobacillus</taxon>
    </lineage>
</organism>
<reference evidence="2 3" key="1">
    <citation type="submission" date="2017-07" db="EMBL/GenBank/DDBJ databases">
        <title>The complete genome sequence of Bacillus mesonae strain H20-5, an efficient strain improving plant abiotic stress resistance.</title>
        <authorList>
            <person name="Kim S.Y."/>
            <person name="Song H."/>
            <person name="Sang M.K."/>
            <person name="Weon H.-Y."/>
            <person name="Song J."/>
        </authorList>
    </citation>
    <scope>NUCLEOTIDE SEQUENCE [LARGE SCALE GENOMIC DNA]</scope>
    <source>
        <strain evidence="2 3">H20-5</strain>
    </source>
</reference>
<keyword evidence="3" id="KW-1185">Reference proteome</keyword>
<accession>A0A3Q9QWD3</accession>
<evidence type="ECO:0000313" key="2">
    <source>
        <dbReference type="EMBL" id="AZU60374.1"/>
    </source>
</evidence>
<feature type="transmembrane region" description="Helical" evidence="1">
    <location>
        <begin position="220"/>
        <end position="241"/>
    </location>
</feature>
<feature type="transmembrane region" description="Helical" evidence="1">
    <location>
        <begin position="20"/>
        <end position="41"/>
    </location>
</feature>
<dbReference type="STRING" id="1193713.GCA_001636315_03185"/>
<proteinExistence type="predicted"/>
<feature type="transmembrane region" description="Helical" evidence="1">
    <location>
        <begin position="185"/>
        <end position="214"/>
    </location>
</feature>
<keyword evidence="1" id="KW-0472">Membrane</keyword>
<evidence type="ECO:0000256" key="1">
    <source>
        <dbReference type="SAM" id="Phobius"/>
    </source>
</evidence>
<feature type="transmembrane region" description="Helical" evidence="1">
    <location>
        <begin position="152"/>
        <end position="173"/>
    </location>
</feature>
<dbReference type="KEGG" id="nmk:CHR53_03325"/>
<feature type="transmembrane region" description="Helical" evidence="1">
    <location>
        <begin position="103"/>
        <end position="132"/>
    </location>
</feature>
<dbReference type="AlphaFoldDB" id="A0A3Q9QWD3"/>
<keyword evidence="1" id="KW-0812">Transmembrane</keyword>
<keyword evidence="1" id="KW-1133">Transmembrane helix</keyword>
<evidence type="ECO:0000313" key="3">
    <source>
        <dbReference type="Proteomes" id="UP000282892"/>
    </source>
</evidence>
<name>A0A3Q9QWD3_9BACI</name>
<dbReference type="Proteomes" id="UP000282892">
    <property type="component" value="Chromosome"/>
</dbReference>